<accession>A0A914VU50</accession>
<feature type="region of interest" description="Disordered" evidence="1">
    <location>
        <begin position="1"/>
        <end position="53"/>
    </location>
</feature>
<dbReference type="AlphaFoldDB" id="A0A914VU50"/>
<sequence length="165" mass="18060">MSVFEPPAEAEVVRETRPSDRRPPRVLSLRSERTKERTNGGSSSSSSEQVPRWRPLVPLHRNQHRSLDGPQIHAAPTLCGRATPEPKETLAGGDQTVGENAFVGRSTAAAAAAGPLLLVIERILLRTRDRRPLCRYFAPRFQSPPDHLASSDLNATYLSVHSPAA</sequence>
<dbReference type="Proteomes" id="UP000887566">
    <property type="component" value="Unplaced"/>
</dbReference>
<name>A0A914VU50_9BILA</name>
<proteinExistence type="predicted"/>
<organism evidence="2 3">
    <name type="scientific">Plectus sambesii</name>
    <dbReference type="NCBI Taxonomy" id="2011161"/>
    <lineage>
        <taxon>Eukaryota</taxon>
        <taxon>Metazoa</taxon>
        <taxon>Ecdysozoa</taxon>
        <taxon>Nematoda</taxon>
        <taxon>Chromadorea</taxon>
        <taxon>Plectida</taxon>
        <taxon>Plectina</taxon>
        <taxon>Plectoidea</taxon>
        <taxon>Plectidae</taxon>
        <taxon>Plectus</taxon>
    </lineage>
</organism>
<evidence type="ECO:0000313" key="2">
    <source>
        <dbReference type="Proteomes" id="UP000887566"/>
    </source>
</evidence>
<keyword evidence="2" id="KW-1185">Reference proteome</keyword>
<evidence type="ECO:0000256" key="1">
    <source>
        <dbReference type="SAM" id="MobiDB-lite"/>
    </source>
</evidence>
<evidence type="ECO:0000313" key="3">
    <source>
        <dbReference type="WBParaSite" id="PSAMB.scaffold2563size22545.g18266.t1"/>
    </source>
</evidence>
<reference evidence="3" key="1">
    <citation type="submission" date="2022-11" db="UniProtKB">
        <authorList>
            <consortium name="WormBaseParasite"/>
        </authorList>
    </citation>
    <scope>IDENTIFICATION</scope>
</reference>
<feature type="compositionally biased region" description="Basic and acidic residues" evidence="1">
    <location>
        <begin position="11"/>
        <end position="23"/>
    </location>
</feature>
<protein>
    <submittedName>
        <fullName evidence="3">Uncharacterized protein</fullName>
    </submittedName>
</protein>
<dbReference type="WBParaSite" id="PSAMB.scaffold2563size22545.g18266.t1">
    <property type="protein sequence ID" value="PSAMB.scaffold2563size22545.g18266.t1"/>
    <property type="gene ID" value="PSAMB.scaffold2563size22545.g18266"/>
</dbReference>